<dbReference type="EMBL" id="HBIM01009780">
    <property type="protein sequence ID" value="CAE0410815.1"/>
    <property type="molecule type" value="Transcribed_RNA"/>
</dbReference>
<keyword evidence="6" id="KW-1133">Transmembrane helix</keyword>
<organism evidence="8">
    <name type="scientific">Amphora coffeiformis</name>
    <dbReference type="NCBI Taxonomy" id="265554"/>
    <lineage>
        <taxon>Eukaryota</taxon>
        <taxon>Sar</taxon>
        <taxon>Stramenopiles</taxon>
        <taxon>Ochrophyta</taxon>
        <taxon>Bacillariophyta</taxon>
        <taxon>Bacillariophyceae</taxon>
        <taxon>Bacillariophycidae</taxon>
        <taxon>Thalassiophysales</taxon>
        <taxon>Catenulaceae</taxon>
        <taxon>Amphora</taxon>
    </lineage>
</organism>
<accession>A0A7S3L5C8</accession>
<dbReference type="InterPro" id="IPR001841">
    <property type="entry name" value="Znf_RING"/>
</dbReference>
<keyword evidence="6" id="KW-0472">Membrane</keyword>
<feature type="transmembrane region" description="Helical" evidence="6">
    <location>
        <begin position="138"/>
        <end position="170"/>
    </location>
</feature>
<feature type="compositionally biased region" description="Basic and acidic residues" evidence="5">
    <location>
        <begin position="1"/>
        <end position="17"/>
    </location>
</feature>
<dbReference type="InterPro" id="IPR053238">
    <property type="entry name" value="RING-H2_zinc_finger"/>
</dbReference>
<feature type="compositionally biased region" description="Polar residues" evidence="5">
    <location>
        <begin position="293"/>
        <end position="302"/>
    </location>
</feature>
<evidence type="ECO:0000256" key="6">
    <source>
        <dbReference type="SAM" id="Phobius"/>
    </source>
</evidence>
<keyword evidence="3" id="KW-0862">Zinc</keyword>
<evidence type="ECO:0000313" key="8">
    <source>
        <dbReference type="EMBL" id="CAE0410815.1"/>
    </source>
</evidence>
<sequence>MAERSEQPATSVEREDPAPLGDVLQQQEELPPLSQAIIPEREGPAAVTHVQEQQEEVPPLPQASIPIEGSSSSPSWMFSNVVASAPATTNSSVNDYDSIRTRYPPRRGSSSSAGGYYQQPPSVLGGFRSLLRCICFPIVVLTTLLAIFLFFLFVGVPFVLLLLGLLVTYYCCTSNPIPFRTLLRALVGVDDWNAGGFDGNTTNEPYNVTKEDIRKSIIRRLCLGPMEWKVVLAENNVGGDLSTLPRDHPGRVHWRNEASSEKILVFSAPLGSASASSMDEATHAVVEKEEANETSTSPSPSEMLQREESSPTRNTIPKYLQHHKEKEVDENEEKEEEKEDEQLPDKGKDDAVPKLSEELTAEPVHETAKAPSPLDGPPVLLDDNSSVRDRGAVCDICLLEFETGEAVAWSPNPACNHCYHEECITDWLLRKPTCPSCRQNFIVLPVVRQSGNDSSGVMDDSSSGEEAAEDDDANDDVESAIIRELANIDDSSTGESSAEIESWDGLQPPATANTEGDIEMGFTRAASLTPAENFENS</sequence>
<feature type="region of interest" description="Disordered" evidence="5">
    <location>
        <begin position="451"/>
        <end position="537"/>
    </location>
</feature>
<dbReference type="Gene3D" id="3.30.40.10">
    <property type="entry name" value="Zinc/RING finger domain, C3HC4 (zinc finger)"/>
    <property type="match status" value="1"/>
</dbReference>
<feature type="region of interest" description="Disordered" evidence="5">
    <location>
        <begin position="1"/>
        <end position="68"/>
    </location>
</feature>
<feature type="compositionally biased region" description="Basic and acidic residues" evidence="5">
    <location>
        <begin position="341"/>
        <end position="352"/>
    </location>
</feature>
<dbReference type="GO" id="GO:0008270">
    <property type="term" value="F:zinc ion binding"/>
    <property type="evidence" value="ECO:0007669"/>
    <property type="project" value="UniProtKB-KW"/>
</dbReference>
<protein>
    <recommendedName>
        <fullName evidence="7">RING-type domain-containing protein</fullName>
    </recommendedName>
</protein>
<dbReference type="CDD" id="cd16454">
    <property type="entry name" value="RING-H2_PA-TM-RING"/>
    <property type="match status" value="1"/>
</dbReference>
<evidence type="ECO:0000256" key="5">
    <source>
        <dbReference type="SAM" id="MobiDB-lite"/>
    </source>
</evidence>
<keyword evidence="2 4" id="KW-0863">Zinc-finger</keyword>
<dbReference type="Pfam" id="PF13639">
    <property type="entry name" value="zf-RING_2"/>
    <property type="match status" value="1"/>
</dbReference>
<feature type="compositionally biased region" description="Low complexity" evidence="5">
    <location>
        <begin position="451"/>
        <end position="461"/>
    </location>
</feature>
<feature type="compositionally biased region" description="Low complexity" evidence="5">
    <location>
        <begin position="24"/>
        <end position="33"/>
    </location>
</feature>
<feature type="compositionally biased region" description="Acidic residues" evidence="5">
    <location>
        <begin position="328"/>
        <end position="340"/>
    </location>
</feature>
<evidence type="ECO:0000259" key="7">
    <source>
        <dbReference type="PROSITE" id="PS50089"/>
    </source>
</evidence>
<reference evidence="8" key="1">
    <citation type="submission" date="2021-01" db="EMBL/GenBank/DDBJ databases">
        <authorList>
            <person name="Corre E."/>
            <person name="Pelletier E."/>
            <person name="Niang G."/>
            <person name="Scheremetjew M."/>
            <person name="Finn R."/>
            <person name="Kale V."/>
            <person name="Holt S."/>
            <person name="Cochrane G."/>
            <person name="Meng A."/>
            <person name="Brown T."/>
            <person name="Cohen L."/>
        </authorList>
    </citation>
    <scope>NUCLEOTIDE SEQUENCE</scope>
    <source>
        <strain evidence="8">CCMP127</strain>
    </source>
</reference>
<keyword evidence="1" id="KW-0479">Metal-binding</keyword>
<evidence type="ECO:0000256" key="3">
    <source>
        <dbReference type="ARBA" id="ARBA00022833"/>
    </source>
</evidence>
<dbReference type="PROSITE" id="PS50089">
    <property type="entry name" value="ZF_RING_2"/>
    <property type="match status" value="1"/>
</dbReference>
<feature type="region of interest" description="Disordered" evidence="5">
    <location>
        <begin position="93"/>
        <end position="115"/>
    </location>
</feature>
<dbReference type="InterPro" id="IPR013083">
    <property type="entry name" value="Znf_RING/FYVE/PHD"/>
</dbReference>
<feature type="region of interest" description="Disordered" evidence="5">
    <location>
        <begin position="360"/>
        <end position="379"/>
    </location>
</feature>
<evidence type="ECO:0000256" key="1">
    <source>
        <dbReference type="ARBA" id="ARBA00022723"/>
    </source>
</evidence>
<feature type="region of interest" description="Disordered" evidence="5">
    <location>
        <begin position="277"/>
        <end position="352"/>
    </location>
</feature>
<gene>
    <name evidence="8" type="ORF">ACOF00016_LOCUS8250</name>
</gene>
<keyword evidence="6" id="KW-0812">Transmembrane</keyword>
<proteinExistence type="predicted"/>
<feature type="compositionally biased region" description="Acidic residues" evidence="5">
    <location>
        <begin position="462"/>
        <end position="478"/>
    </location>
</feature>
<dbReference type="PANTHER" id="PTHR14155">
    <property type="entry name" value="RING FINGER DOMAIN-CONTAINING"/>
    <property type="match status" value="1"/>
</dbReference>
<feature type="compositionally biased region" description="Basic and acidic residues" evidence="5">
    <location>
        <begin position="280"/>
        <end position="291"/>
    </location>
</feature>
<dbReference type="SUPFAM" id="SSF57850">
    <property type="entry name" value="RING/U-box"/>
    <property type="match status" value="1"/>
</dbReference>
<dbReference type="AlphaFoldDB" id="A0A7S3L5C8"/>
<dbReference type="PANTHER" id="PTHR14155:SF627">
    <property type="entry name" value="OS06G0192800 PROTEIN"/>
    <property type="match status" value="1"/>
</dbReference>
<feature type="compositionally biased region" description="Low complexity" evidence="5">
    <location>
        <begin position="106"/>
        <end position="115"/>
    </location>
</feature>
<name>A0A7S3L5C8_9STRA</name>
<evidence type="ECO:0000256" key="2">
    <source>
        <dbReference type="ARBA" id="ARBA00022771"/>
    </source>
</evidence>
<evidence type="ECO:0000256" key="4">
    <source>
        <dbReference type="PROSITE-ProRule" id="PRU00175"/>
    </source>
</evidence>
<feature type="domain" description="RING-type" evidence="7">
    <location>
        <begin position="394"/>
        <end position="438"/>
    </location>
</feature>